<feature type="transmembrane region" description="Helical" evidence="2">
    <location>
        <begin position="158"/>
        <end position="177"/>
    </location>
</feature>
<feature type="transmembrane region" description="Helical" evidence="2">
    <location>
        <begin position="68"/>
        <end position="93"/>
    </location>
</feature>
<dbReference type="RefSeq" id="WP_149160202.1">
    <property type="nucleotide sequence ID" value="NZ_CP043505.1"/>
</dbReference>
<feature type="transmembrane region" description="Helical" evidence="2">
    <location>
        <begin position="189"/>
        <end position="209"/>
    </location>
</feature>
<feature type="transmembrane region" description="Helical" evidence="2">
    <location>
        <begin position="413"/>
        <end position="432"/>
    </location>
</feature>
<protein>
    <recommendedName>
        <fullName evidence="5">O-antigen ligase domain-containing protein</fullName>
    </recommendedName>
</protein>
<dbReference type="KEGG" id="ail:FLP10_06920"/>
<evidence type="ECO:0000313" key="4">
    <source>
        <dbReference type="Proteomes" id="UP000324678"/>
    </source>
</evidence>
<dbReference type="EMBL" id="CP043505">
    <property type="protein sequence ID" value="QEO14181.1"/>
    <property type="molecule type" value="Genomic_DNA"/>
</dbReference>
<feature type="transmembrane region" description="Helical" evidence="2">
    <location>
        <begin position="469"/>
        <end position="485"/>
    </location>
</feature>
<feature type="transmembrane region" description="Helical" evidence="2">
    <location>
        <begin position="306"/>
        <end position="326"/>
    </location>
</feature>
<dbReference type="AlphaFoldDB" id="A0A5C1YDJ9"/>
<evidence type="ECO:0000256" key="1">
    <source>
        <dbReference type="SAM" id="MobiDB-lite"/>
    </source>
</evidence>
<reference evidence="3 4" key="1">
    <citation type="submission" date="2019-09" db="EMBL/GenBank/DDBJ databases">
        <title>Genome sequencing of strain KACC 19306.</title>
        <authorList>
            <person name="Heo J."/>
            <person name="Kim S.-J."/>
            <person name="Kim J.-S."/>
            <person name="Hong S.-B."/>
            <person name="Kwon S.-W."/>
        </authorList>
    </citation>
    <scope>NUCLEOTIDE SEQUENCE [LARGE SCALE GENOMIC DNA]</scope>
    <source>
        <strain evidence="3 4">KACC 19306</strain>
    </source>
</reference>
<sequence length="513" mass="54073">MTATTERTGPARPDRPRAGHGRPARRRRAVPSWLGALGWAALGAIVVAVFIPTMVIEPMLPVLGAMGLALLLVAAFLPRAFALIALATIVLSVPLQGALGPVGRNADELVVMVALVAFTARRFVTERRIVGLPGWPWFAVFAVAGVASSLLREIPGEVWSEGLLLAVKGLLFAFALAQVEWRDRDLRVLVRAGVVAIVLLALTAVGNLVMPVQWATTFTGRPPVDYYGGIPSLSGPFQHPAAFGRLAAVFAVAVFAYRYAVRSSAWNAVLLVLSAGMALLTFRVKSLVGLIAAIGALALRFARPNLIWVVLAFGPLLALVLVPPLLEFVGADVDLYLVEDSARGTITMGSLDVAAGYFPFGAGFGRYGSFTASEVYSPEYVIRGFDHIYGLGRGADGRFLNDTQWPAIIGETGWVGTIGFAIGVAVAGWSLLRPVAGESSLVRWVRLCGVGWLVLLITESIAAPVFGSAPAYPFVFGAVGVIASIRRSKSAPAAIDLEPGSAFGQGRSPGPIA</sequence>
<proteinExistence type="predicted"/>
<keyword evidence="2" id="KW-1133">Transmembrane helix</keyword>
<dbReference type="Proteomes" id="UP000324678">
    <property type="component" value="Chromosome"/>
</dbReference>
<gene>
    <name evidence="3" type="ORF">FLP10_06920</name>
</gene>
<evidence type="ECO:0000313" key="3">
    <source>
        <dbReference type="EMBL" id="QEO14181.1"/>
    </source>
</evidence>
<evidence type="ECO:0008006" key="5">
    <source>
        <dbReference type="Google" id="ProtNLM"/>
    </source>
</evidence>
<feature type="region of interest" description="Disordered" evidence="1">
    <location>
        <begin position="1"/>
        <end position="26"/>
    </location>
</feature>
<keyword evidence="4" id="KW-1185">Reference proteome</keyword>
<keyword evidence="2" id="KW-0812">Transmembrane</keyword>
<name>A0A5C1YDJ9_9MICO</name>
<keyword evidence="2" id="KW-0472">Membrane</keyword>
<evidence type="ECO:0000256" key="2">
    <source>
        <dbReference type="SAM" id="Phobius"/>
    </source>
</evidence>
<feature type="transmembrane region" description="Helical" evidence="2">
    <location>
        <begin position="266"/>
        <end position="299"/>
    </location>
</feature>
<feature type="transmembrane region" description="Helical" evidence="2">
    <location>
        <begin position="32"/>
        <end position="56"/>
    </location>
</feature>
<organism evidence="3 4">
    <name type="scientific">Agromyces intestinalis</name>
    <dbReference type="NCBI Taxonomy" id="2592652"/>
    <lineage>
        <taxon>Bacteria</taxon>
        <taxon>Bacillati</taxon>
        <taxon>Actinomycetota</taxon>
        <taxon>Actinomycetes</taxon>
        <taxon>Micrococcales</taxon>
        <taxon>Microbacteriaceae</taxon>
        <taxon>Agromyces</taxon>
    </lineage>
</organism>
<feature type="transmembrane region" description="Helical" evidence="2">
    <location>
        <begin position="135"/>
        <end position="151"/>
    </location>
</feature>
<accession>A0A5C1YDJ9</accession>
<dbReference type="OrthoDB" id="4981425at2"/>
<feature type="transmembrane region" description="Helical" evidence="2">
    <location>
        <begin position="242"/>
        <end position="260"/>
    </location>
</feature>